<sequence>MFKNRSVASYLNMLISSKLINRTYGAEGEAQYQITKYENISSKAQFYPRDVSETYLLDAILQCKRGYTEEQLHFICRQSEHGTFCLLFIGTVVSFKSNTFAGDDLAKTFQAHFATPVINYVNSQTHMGGNINFYSESDHVMYVAELDIGGTYHNQFIADVFTGSTTNKLSELSEHIFAVMTSFFIAPFFNARLMILD</sequence>
<evidence type="ECO:0000313" key="1">
    <source>
        <dbReference type="EMBL" id="ACT17516.1"/>
    </source>
</evidence>
<dbReference type="OrthoDB" id="9820009at2"/>
<organism evidence="1">
    <name type="scientific">Geobacter sp. (strain M21)</name>
    <dbReference type="NCBI Taxonomy" id="443144"/>
    <lineage>
        <taxon>Bacteria</taxon>
        <taxon>Pseudomonadati</taxon>
        <taxon>Thermodesulfobacteriota</taxon>
        <taxon>Desulfuromonadia</taxon>
        <taxon>Geobacterales</taxon>
        <taxon>Geobacteraceae</taxon>
        <taxon>Geobacter</taxon>
    </lineage>
</organism>
<dbReference type="KEGG" id="gem:GM21_1460"/>
<reference evidence="1" key="1">
    <citation type="submission" date="2009-07" db="EMBL/GenBank/DDBJ databases">
        <title>Complete sequence of Geobacter sp. M21.</title>
        <authorList>
            <consortium name="US DOE Joint Genome Institute"/>
            <person name="Lucas S."/>
            <person name="Copeland A."/>
            <person name="Lapidus A."/>
            <person name="Glavina del Rio T."/>
            <person name="Dalin E."/>
            <person name="Tice H."/>
            <person name="Bruce D."/>
            <person name="Goodwin L."/>
            <person name="Pitluck S."/>
            <person name="Saunders E."/>
            <person name="Brettin T."/>
            <person name="Detter J.C."/>
            <person name="Han C."/>
            <person name="Larimer F."/>
            <person name="Land M."/>
            <person name="Hauser L."/>
            <person name="Kyrpides N."/>
            <person name="Ovchinnikova G."/>
            <person name="Lovley D."/>
        </authorList>
    </citation>
    <scope>NUCLEOTIDE SEQUENCE [LARGE SCALE GENOMIC DNA]</scope>
    <source>
        <strain evidence="1">M21</strain>
    </source>
</reference>
<proteinExistence type="predicted"/>
<gene>
    <name evidence="1" type="ordered locus">GM21_1460</name>
</gene>
<protein>
    <submittedName>
        <fullName evidence="1">Uncharacterized protein</fullName>
    </submittedName>
</protein>
<accession>C6E4Y7</accession>
<dbReference type="STRING" id="443144.GM21_1460"/>
<dbReference type="AlphaFoldDB" id="C6E4Y7"/>
<dbReference type="HOGENOM" id="CLU_1382400_0_0_7"/>
<name>C6E4Y7_GEOSM</name>
<dbReference type="EMBL" id="CP001661">
    <property type="protein sequence ID" value="ACT17516.1"/>
    <property type="molecule type" value="Genomic_DNA"/>
</dbReference>